<dbReference type="AlphaFoldDB" id="A0A4V5Q380"/>
<evidence type="ECO:0000313" key="3">
    <source>
        <dbReference type="Proteomes" id="UP000310541"/>
    </source>
</evidence>
<reference evidence="2 3" key="1">
    <citation type="submission" date="2019-04" db="EMBL/GenBank/DDBJ databases">
        <title>Genome sequence of Bacillus hwajinpoensis strain Y2.</title>
        <authorList>
            <person name="Fair J.L."/>
            <person name="Maclea K.S."/>
        </authorList>
    </citation>
    <scope>NUCLEOTIDE SEQUENCE [LARGE SCALE GENOMIC DNA]</scope>
    <source>
        <strain evidence="2 3">Y2</strain>
    </source>
</reference>
<dbReference type="Proteomes" id="UP000310541">
    <property type="component" value="Unassembled WGS sequence"/>
</dbReference>
<proteinExistence type="predicted"/>
<dbReference type="OrthoDB" id="2662123at2"/>
<evidence type="ECO:0000256" key="1">
    <source>
        <dbReference type="SAM" id="Phobius"/>
    </source>
</evidence>
<gene>
    <name evidence="2" type="ORF">FBF83_08015</name>
</gene>
<comment type="caution">
    <text evidence="2">The sequence shown here is derived from an EMBL/GenBank/DDBJ whole genome shotgun (WGS) entry which is preliminary data.</text>
</comment>
<accession>A0A4V5Q380</accession>
<keyword evidence="1" id="KW-0472">Membrane</keyword>
<keyword evidence="1" id="KW-0812">Transmembrane</keyword>
<dbReference type="RefSeq" id="WP_136946648.1">
    <property type="nucleotide sequence ID" value="NZ_SWFM01000002.1"/>
</dbReference>
<evidence type="ECO:0000313" key="2">
    <source>
        <dbReference type="EMBL" id="TKD70568.1"/>
    </source>
</evidence>
<protein>
    <submittedName>
        <fullName evidence="2">YvrJ family protein</fullName>
    </submittedName>
</protein>
<name>A0A4V5Q380_9BACL</name>
<dbReference type="EMBL" id="SWFM01000002">
    <property type="protein sequence ID" value="TKD70568.1"/>
    <property type="molecule type" value="Genomic_DNA"/>
</dbReference>
<sequence length="48" mass="5497">MTVTNVINAMIGDLGFPIVVSLYLLFRLERKIDDLTNAVSEQEMNKKR</sequence>
<dbReference type="Pfam" id="PF12841">
    <property type="entry name" value="YvrJ"/>
    <property type="match status" value="1"/>
</dbReference>
<feature type="transmembrane region" description="Helical" evidence="1">
    <location>
        <begin position="6"/>
        <end position="26"/>
    </location>
</feature>
<dbReference type="InterPro" id="IPR024419">
    <property type="entry name" value="YvrJ"/>
</dbReference>
<keyword evidence="1" id="KW-1133">Transmembrane helix</keyword>
<organism evidence="2 3">
    <name type="scientific">Guptibacillus hwajinpoensis</name>
    <dbReference type="NCBI Taxonomy" id="208199"/>
    <lineage>
        <taxon>Bacteria</taxon>
        <taxon>Bacillati</taxon>
        <taxon>Bacillota</taxon>
        <taxon>Bacilli</taxon>
        <taxon>Bacillales</taxon>
        <taxon>Guptibacillaceae</taxon>
        <taxon>Guptibacillus</taxon>
    </lineage>
</organism>